<feature type="region of interest" description="Disordered" evidence="6">
    <location>
        <begin position="392"/>
        <end position="428"/>
    </location>
</feature>
<dbReference type="SMART" id="SM01019">
    <property type="entry name" value="B3"/>
    <property type="match status" value="4"/>
</dbReference>
<keyword evidence="2" id="KW-0805">Transcription regulation</keyword>
<dbReference type="EMBL" id="CM029049">
    <property type="protein sequence ID" value="KAG2571283.1"/>
    <property type="molecule type" value="Genomic_DNA"/>
</dbReference>
<evidence type="ECO:0000256" key="4">
    <source>
        <dbReference type="ARBA" id="ARBA00023163"/>
    </source>
</evidence>
<proteinExistence type="predicted"/>
<dbReference type="AlphaFoldDB" id="A0A8T0QBR9"/>
<feature type="region of interest" description="Disordered" evidence="6">
    <location>
        <begin position="225"/>
        <end position="277"/>
    </location>
</feature>
<dbReference type="Gene3D" id="2.40.330.10">
    <property type="entry name" value="DNA-binding pseudobarrel domain"/>
    <property type="match status" value="4"/>
</dbReference>
<evidence type="ECO:0000256" key="1">
    <source>
        <dbReference type="ARBA" id="ARBA00004123"/>
    </source>
</evidence>
<evidence type="ECO:0000259" key="7">
    <source>
        <dbReference type="PROSITE" id="PS50863"/>
    </source>
</evidence>
<sequence>MASSGNHVATNAKHLRVLLPFSCDSLRIPDELAEGICAGEARVVSPSGGRVKVWRVEVGRDGGGAFLGHGWSEFAAACGAGAGWLLVLRHHGGGVLTFKAFDASGCMRDLGTPPAEATASSKDESRRPQFVSVLAQDFKEKMLIPAKFVQHHISEEHRDNRMAVVIGSLGKISHVEIEINQSDMFFRGGWSQFLASHGITQANDLLLRYEGYFVFTVKVFGPDGSQREPKHKDIRIHQDTGKQQEAPYESIENSKRKKDWPSREGQKKPKGSTVSMNKASKRTAVYEIGPPSWIMKEINTSTLRKKLSLSKSFFDAIGLREPCTVTLKTSKNSAESWQVNGIPCKNNSFVLVKGWMMFCRANSLKEGDICTFNVVETTLWHVVITRYNKKKQESPSASGRKLYSRKPKRKNDRSRSEVQKRPKVSMSSVNKASPNMRCVYEIGPPAWIKKEINNKSIESYLTLAPAFCNAVGLRKPCTITLKTSMSSTRSWQVRAVPYKNSSHYIGGLDWKRFCKENNIKVGDVCTINIVETTLWHVDVAHQ</sequence>
<name>A0A8T0QBR9_PANVG</name>
<dbReference type="InterPro" id="IPR015300">
    <property type="entry name" value="DNA-bd_pseudobarrel_sf"/>
</dbReference>
<dbReference type="InterPro" id="IPR003340">
    <property type="entry name" value="B3_DNA-bd"/>
</dbReference>
<gene>
    <name evidence="8" type="ORF">PVAP13_7KG169846</name>
</gene>
<reference evidence="8" key="1">
    <citation type="submission" date="2020-05" db="EMBL/GenBank/DDBJ databases">
        <title>WGS assembly of Panicum virgatum.</title>
        <authorList>
            <person name="Lovell J.T."/>
            <person name="Jenkins J."/>
            <person name="Shu S."/>
            <person name="Juenger T.E."/>
            <person name="Schmutz J."/>
        </authorList>
    </citation>
    <scope>NUCLEOTIDE SEQUENCE</scope>
    <source>
        <strain evidence="8">AP13</strain>
    </source>
</reference>
<evidence type="ECO:0000256" key="2">
    <source>
        <dbReference type="ARBA" id="ARBA00023015"/>
    </source>
</evidence>
<dbReference type="Proteomes" id="UP000823388">
    <property type="component" value="Chromosome 7K"/>
</dbReference>
<dbReference type="GO" id="GO:0003677">
    <property type="term" value="F:DNA binding"/>
    <property type="evidence" value="ECO:0007669"/>
    <property type="project" value="UniProtKB-KW"/>
</dbReference>
<dbReference type="SUPFAM" id="SSF101936">
    <property type="entry name" value="DNA-binding pseudobarrel domain"/>
    <property type="match status" value="4"/>
</dbReference>
<accession>A0A8T0QBR9</accession>
<feature type="domain" description="TF-B3" evidence="7">
    <location>
        <begin position="446"/>
        <end position="542"/>
    </location>
</feature>
<evidence type="ECO:0000256" key="5">
    <source>
        <dbReference type="ARBA" id="ARBA00023242"/>
    </source>
</evidence>
<keyword evidence="9" id="KW-1185">Reference proteome</keyword>
<dbReference type="GO" id="GO:0005634">
    <property type="term" value="C:nucleus"/>
    <property type="evidence" value="ECO:0007669"/>
    <property type="project" value="UniProtKB-SubCell"/>
</dbReference>
<dbReference type="InterPro" id="IPR039218">
    <property type="entry name" value="REM_fam"/>
</dbReference>
<comment type="subcellular location">
    <subcellularLocation>
        <location evidence="1">Nucleus</location>
    </subcellularLocation>
</comment>
<evidence type="ECO:0000256" key="3">
    <source>
        <dbReference type="ARBA" id="ARBA00023125"/>
    </source>
</evidence>
<evidence type="ECO:0000313" key="9">
    <source>
        <dbReference type="Proteomes" id="UP000823388"/>
    </source>
</evidence>
<dbReference type="OrthoDB" id="670056at2759"/>
<dbReference type="CDD" id="cd10017">
    <property type="entry name" value="B3_DNA"/>
    <property type="match status" value="3"/>
</dbReference>
<feature type="domain" description="TF-B3" evidence="7">
    <location>
        <begin position="292"/>
        <end position="388"/>
    </location>
</feature>
<feature type="compositionally biased region" description="Basic and acidic residues" evidence="6">
    <location>
        <begin position="225"/>
        <end position="242"/>
    </location>
</feature>
<feature type="compositionally biased region" description="Basic residues" evidence="6">
    <location>
        <begin position="402"/>
        <end position="412"/>
    </location>
</feature>
<evidence type="ECO:0000256" key="6">
    <source>
        <dbReference type="SAM" id="MobiDB-lite"/>
    </source>
</evidence>
<keyword evidence="4" id="KW-0804">Transcription</keyword>
<dbReference type="PROSITE" id="PS50863">
    <property type="entry name" value="B3"/>
    <property type="match status" value="3"/>
</dbReference>
<dbReference type="PANTHER" id="PTHR31674:SF86">
    <property type="entry name" value="B3 DOMAIN-CONTAINING PROTEIN OS04G0347400-RELATED"/>
    <property type="match status" value="1"/>
</dbReference>
<feature type="domain" description="TF-B3" evidence="7">
    <location>
        <begin position="127"/>
        <end position="223"/>
    </location>
</feature>
<organism evidence="8 9">
    <name type="scientific">Panicum virgatum</name>
    <name type="common">Blackwell switchgrass</name>
    <dbReference type="NCBI Taxonomy" id="38727"/>
    <lineage>
        <taxon>Eukaryota</taxon>
        <taxon>Viridiplantae</taxon>
        <taxon>Streptophyta</taxon>
        <taxon>Embryophyta</taxon>
        <taxon>Tracheophyta</taxon>
        <taxon>Spermatophyta</taxon>
        <taxon>Magnoliopsida</taxon>
        <taxon>Liliopsida</taxon>
        <taxon>Poales</taxon>
        <taxon>Poaceae</taxon>
        <taxon>PACMAD clade</taxon>
        <taxon>Panicoideae</taxon>
        <taxon>Panicodae</taxon>
        <taxon>Paniceae</taxon>
        <taxon>Panicinae</taxon>
        <taxon>Panicum</taxon>
        <taxon>Panicum sect. Hiantes</taxon>
    </lineage>
</organism>
<dbReference type="PANTHER" id="PTHR31674">
    <property type="entry name" value="B3 DOMAIN-CONTAINING PROTEIN REM-LIKE 3-RELATED"/>
    <property type="match status" value="1"/>
</dbReference>
<protein>
    <recommendedName>
        <fullName evidence="7">TF-B3 domain-containing protein</fullName>
    </recommendedName>
</protein>
<keyword evidence="5" id="KW-0539">Nucleus</keyword>
<evidence type="ECO:0000313" key="8">
    <source>
        <dbReference type="EMBL" id="KAG2571283.1"/>
    </source>
</evidence>
<comment type="caution">
    <text evidence="8">The sequence shown here is derived from an EMBL/GenBank/DDBJ whole genome shotgun (WGS) entry which is preliminary data.</text>
</comment>
<dbReference type="Pfam" id="PF02362">
    <property type="entry name" value="B3"/>
    <property type="match status" value="4"/>
</dbReference>
<keyword evidence="3" id="KW-0238">DNA-binding</keyword>